<evidence type="ECO:0000256" key="1">
    <source>
        <dbReference type="ARBA" id="ARBA00004604"/>
    </source>
</evidence>
<dbReference type="EMBL" id="CAKASE010000054">
    <property type="protein sequence ID" value="CAG9565724.1"/>
    <property type="molecule type" value="Genomic_DNA"/>
</dbReference>
<feature type="compositionally biased region" description="Basic and acidic residues" evidence="7">
    <location>
        <begin position="608"/>
        <end position="620"/>
    </location>
</feature>
<dbReference type="PANTHER" id="PTHR23270">
    <property type="entry name" value="PROGRAMMED CELL DEATH PROTEIN 11 PRE-RRNA PROCESSING PROTEIN RRP5"/>
    <property type="match status" value="1"/>
</dbReference>
<feature type="domain" description="S1 motif" evidence="8">
    <location>
        <begin position="414"/>
        <end position="491"/>
    </location>
</feature>
<gene>
    <name evidence="9" type="ORF">DCHRY22_LOCUS6513</name>
</gene>
<feature type="compositionally biased region" description="Basic and acidic residues" evidence="7">
    <location>
        <begin position="627"/>
        <end position="636"/>
    </location>
</feature>
<dbReference type="InterPro" id="IPR012340">
    <property type="entry name" value="NA-bd_OB-fold"/>
</dbReference>
<reference evidence="9" key="1">
    <citation type="submission" date="2021-09" db="EMBL/GenBank/DDBJ databases">
        <authorList>
            <person name="Martin H S."/>
        </authorList>
    </citation>
    <scope>NUCLEOTIDE SEQUENCE</scope>
</reference>
<organism evidence="9 10">
    <name type="scientific">Danaus chrysippus</name>
    <name type="common">African queen</name>
    <dbReference type="NCBI Taxonomy" id="151541"/>
    <lineage>
        <taxon>Eukaryota</taxon>
        <taxon>Metazoa</taxon>
        <taxon>Ecdysozoa</taxon>
        <taxon>Arthropoda</taxon>
        <taxon>Hexapoda</taxon>
        <taxon>Insecta</taxon>
        <taxon>Pterygota</taxon>
        <taxon>Neoptera</taxon>
        <taxon>Endopterygota</taxon>
        <taxon>Lepidoptera</taxon>
        <taxon>Glossata</taxon>
        <taxon>Ditrysia</taxon>
        <taxon>Papilionoidea</taxon>
        <taxon>Nymphalidae</taxon>
        <taxon>Danainae</taxon>
        <taxon>Danaini</taxon>
        <taxon>Danaina</taxon>
        <taxon>Danaus</taxon>
        <taxon>Anosia</taxon>
    </lineage>
</organism>
<proteinExistence type="predicted"/>
<evidence type="ECO:0000256" key="4">
    <source>
        <dbReference type="ARBA" id="ARBA00022737"/>
    </source>
</evidence>
<dbReference type="Pfam" id="PF23459">
    <property type="entry name" value="S1_RRP5"/>
    <property type="match status" value="1"/>
</dbReference>
<dbReference type="GO" id="GO:0032040">
    <property type="term" value="C:small-subunit processome"/>
    <property type="evidence" value="ECO:0007669"/>
    <property type="project" value="TreeGrafter"/>
</dbReference>
<dbReference type="PROSITE" id="PS50126">
    <property type="entry name" value="S1"/>
    <property type="match status" value="2"/>
</dbReference>
<dbReference type="Pfam" id="PF00575">
    <property type="entry name" value="S1"/>
    <property type="match status" value="1"/>
</dbReference>
<keyword evidence="10" id="KW-1185">Reference proteome</keyword>
<keyword evidence="3" id="KW-0698">rRNA processing</keyword>
<evidence type="ECO:0000256" key="6">
    <source>
        <dbReference type="ARBA" id="ARBA00073619"/>
    </source>
</evidence>
<dbReference type="SMART" id="SM00316">
    <property type="entry name" value="S1"/>
    <property type="match status" value="5"/>
</dbReference>
<name>A0A8J2VSC3_9NEOP</name>
<dbReference type="Proteomes" id="UP000789524">
    <property type="component" value="Unassembled WGS sequence"/>
</dbReference>
<dbReference type="InterPro" id="IPR045209">
    <property type="entry name" value="Rrp5"/>
</dbReference>
<evidence type="ECO:0000256" key="5">
    <source>
        <dbReference type="ARBA" id="ARBA00023242"/>
    </source>
</evidence>
<dbReference type="GO" id="GO:0006364">
    <property type="term" value="P:rRNA processing"/>
    <property type="evidence" value="ECO:0007669"/>
    <property type="project" value="UniProtKB-KW"/>
</dbReference>
<feature type="domain" description="S1 motif" evidence="8">
    <location>
        <begin position="78"/>
        <end position="159"/>
    </location>
</feature>
<evidence type="ECO:0000256" key="7">
    <source>
        <dbReference type="SAM" id="MobiDB-lite"/>
    </source>
</evidence>
<dbReference type="InterPro" id="IPR003029">
    <property type="entry name" value="S1_domain"/>
</dbReference>
<accession>A0A8J2VSC3</accession>
<dbReference type="SUPFAM" id="SSF50249">
    <property type="entry name" value="Nucleic acid-binding proteins"/>
    <property type="match status" value="4"/>
</dbReference>
<evidence type="ECO:0000313" key="9">
    <source>
        <dbReference type="EMBL" id="CAG9565724.1"/>
    </source>
</evidence>
<feature type="region of interest" description="Disordered" evidence="7">
    <location>
        <begin position="25"/>
        <end position="51"/>
    </location>
</feature>
<feature type="region of interest" description="Disordered" evidence="7">
    <location>
        <begin position="588"/>
        <end position="636"/>
    </location>
</feature>
<evidence type="ECO:0000313" key="10">
    <source>
        <dbReference type="Proteomes" id="UP000789524"/>
    </source>
</evidence>
<dbReference type="AlphaFoldDB" id="A0A8J2VSC3"/>
<feature type="compositionally biased region" description="Basic and acidic residues" evidence="7">
    <location>
        <begin position="588"/>
        <end position="599"/>
    </location>
</feature>
<keyword evidence="5" id="KW-0539">Nucleus</keyword>
<dbReference type="OrthoDB" id="412781at2759"/>
<dbReference type="InterPro" id="IPR057302">
    <property type="entry name" value="Rrp5_S1"/>
</dbReference>
<keyword evidence="4" id="KW-0677">Repeat</keyword>
<dbReference type="Gene3D" id="2.40.50.140">
    <property type="entry name" value="Nucleic acid-binding proteins"/>
    <property type="match status" value="4"/>
</dbReference>
<evidence type="ECO:0000256" key="3">
    <source>
        <dbReference type="ARBA" id="ARBA00022552"/>
    </source>
</evidence>
<protein>
    <recommendedName>
        <fullName evidence="6">rRNA biogenesis protein RRP5</fullName>
    </recommendedName>
</protein>
<dbReference type="GO" id="GO:0003723">
    <property type="term" value="F:RNA binding"/>
    <property type="evidence" value="ECO:0007669"/>
    <property type="project" value="TreeGrafter"/>
</dbReference>
<keyword evidence="2" id="KW-0690">Ribosome biogenesis</keyword>
<dbReference type="PANTHER" id="PTHR23270:SF10">
    <property type="entry name" value="PROTEIN RRP5 HOMOLOG"/>
    <property type="match status" value="1"/>
</dbReference>
<evidence type="ECO:0000256" key="2">
    <source>
        <dbReference type="ARBA" id="ARBA00022517"/>
    </source>
</evidence>
<evidence type="ECO:0000259" key="8">
    <source>
        <dbReference type="PROSITE" id="PS50126"/>
    </source>
</evidence>
<sequence length="636" mass="71852">MTETEEYFPRGGKKPTTTYFKQSENFLGAPDKGEKKRKRQKKKSEDDDGYLSDDVTPEFDQSYKTCGIFLNYRVVKEGLLLLGRVRRVLETKILLSLPCRMNGVVMACHISDAYNNLLEAYVNDKVDQVRELPQMFRVGQYVAVKVLEVSDNSLTLTMMPQDINSDRKATDLHKGALIQAAVTSIEDHGYVMDIGIPNTRAFLAKDTANSDMELDIGMLTWVTIKSLSADFNVVTLSSDLGALQRSFQRNQALDNGIEGHILNNQLAYIQRHQIDTVKGKKPALGQKIRARLLYAVPPQQTPFLTMREIFDSSKTNMSKEQIHQDGEVIEDAKVLKSWGRTVFLRLSDSSTGFLSLKRSHDFNDHDDLAKSYPIGSTHRVRVLCYNLSDYVYSVSDDPALLRQKYFNISQLSVGDLVSGTVTEVADQHLRVAVDRISGYVPRAHMTETGVFIDPKKPRNSNVSKKYKVGQEVRARVLFVDETKNSVVLTLKPSLLAEELPLLTDYSERHVGRMYTGVISLIKHYLLVSFFNNVVAFVPSRLVGAQPGDLADSFHTGQIVKCTIMNVKPEERKMSGSLINAPFKGADTEVKKAVKRKNETYEDQANGSDTEKHNEQSEDRIQKKKKKNNEETYRKKI</sequence>
<dbReference type="FunFam" id="2.40.50.140:FF:000196">
    <property type="entry name" value="rRNA biogenesis protein RRP5"/>
    <property type="match status" value="1"/>
</dbReference>
<comment type="subcellular location">
    <subcellularLocation>
        <location evidence="1">Nucleus</location>
        <location evidence="1">Nucleolus</location>
    </subcellularLocation>
</comment>
<comment type="caution">
    <text evidence="9">The sequence shown here is derived from an EMBL/GenBank/DDBJ whole genome shotgun (WGS) entry which is preliminary data.</text>
</comment>